<reference evidence="2" key="1">
    <citation type="submission" date="2021-01" db="EMBL/GenBank/DDBJ databases">
        <authorList>
            <person name="Kaushik A."/>
        </authorList>
    </citation>
    <scope>NUCLEOTIDE SEQUENCE</scope>
    <source>
        <strain evidence="2">AG1-1C</strain>
    </source>
</reference>
<feature type="region of interest" description="Disordered" evidence="1">
    <location>
        <begin position="139"/>
        <end position="172"/>
    </location>
</feature>
<proteinExistence type="predicted"/>
<evidence type="ECO:0000313" key="3">
    <source>
        <dbReference type="Proteomes" id="UP000663846"/>
    </source>
</evidence>
<dbReference type="Proteomes" id="UP000663846">
    <property type="component" value="Unassembled WGS sequence"/>
</dbReference>
<accession>A0A8H2ZY44</accession>
<sequence>MRKLGHGQSVIFAAPPEIDVQVRHACPNSLGRDAAISALDVLRWTLLQTCEDMRHHVSHWAQQGIEFDRRNQAEQQYEKTRVISALQKGWTTPESRSLEEMYGALSHEALRSKPTFTQRALDIPELRRSLDYLGIKRLENPSMDEEQEREVSHEVEQEQETQRPPKGMPAVHSVHPDIKRFVRTGILRTNTSGILPLFHSFCASNPQISSSWSRLLFASADFLKTLILYPTDQLSDYMRPVNWILSGPGDVRVVLSPHEVNELLPVIRKSSTIRLHIYAPRDSISMRSFSDLQFYSIPASLGRFEHPRPLSVPQLQLDLFAGQLYFSSYQDYAFLCASLGLFFSAKDASRGIEIGSDGFVKPEHRYRLVSRHPAYLDCKFKSTPIPALKDLIGRRRKGMKYLLTHIGRVLHARSMTPEDF</sequence>
<name>A0A8H2ZY44_9AGAM</name>
<gene>
    <name evidence="2" type="ORF">RDB_LOCUS25093</name>
</gene>
<evidence type="ECO:0000313" key="2">
    <source>
        <dbReference type="EMBL" id="CAE6369586.1"/>
    </source>
</evidence>
<organism evidence="2 3">
    <name type="scientific">Rhizoctonia solani</name>
    <dbReference type="NCBI Taxonomy" id="456999"/>
    <lineage>
        <taxon>Eukaryota</taxon>
        <taxon>Fungi</taxon>
        <taxon>Dikarya</taxon>
        <taxon>Basidiomycota</taxon>
        <taxon>Agaricomycotina</taxon>
        <taxon>Agaricomycetes</taxon>
        <taxon>Cantharellales</taxon>
        <taxon>Ceratobasidiaceae</taxon>
        <taxon>Rhizoctonia</taxon>
    </lineage>
</organism>
<protein>
    <submittedName>
        <fullName evidence="2">Uncharacterized protein</fullName>
    </submittedName>
</protein>
<feature type="compositionally biased region" description="Basic and acidic residues" evidence="1">
    <location>
        <begin position="149"/>
        <end position="163"/>
    </location>
</feature>
<comment type="caution">
    <text evidence="2">The sequence shown here is derived from an EMBL/GenBank/DDBJ whole genome shotgun (WGS) entry which is preliminary data.</text>
</comment>
<dbReference type="EMBL" id="CAJMWS010000125">
    <property type="protein sequence ID" value="CAE6369586.1"/>
    <property type="molecule type" value="Genomic_DNA"/>
</dbReference>
<evidence type="ECO:0000256" key="1">
    <source>
        <dbReference type="SAM" id="MobiDB-lite"/>
    </source>
</evidence>
<dbReference type="AlphaFoldDB" id="A0A8H2ZY44"/>